<accession>A0A9N9H8R0</accession>
<organism evidence="1 2">
    <name type="scientific">Paraglomus brasilianum</name>
    <dbReference type="NCBI Taxonomy" id="144538"/>
    <lineage>
        <taxon>Eukaryota</taxon>
        <taxon>Fungi</taxon>
        <taxon>Fungi incertae sedis</taxon>
        <taxon>Mucoromycota</taxon>
        <taxon>Glomeromycotina</taxon>
        <taxon>Glomeromycetes</taxon>
        <taxon>Paraglomerales</taxon>
        <taxon>Paraglomeraceae</taxon>
        <taxon>Paraglomus</taxon>
    </lineage>
</organism>
<dbReference type="EMBL" id="CAJVPI010003198">
    <property type="protein sequence ID" value="CAG8655538.1"/>
    <property type="molecule type" value="Genomic_DNA"/>
</dbReference>
<gene>
    <name evidence="1" type="ORF">PBRASI_LOCUS10494</name>
</gene>
<evidence type="ECO:0000313" key="2">
    <source>
        <dbReference type="Proteomes" id="UP000789739"/>
    </source>
</evidence>
<dbReference type="AlphaFoldDB" id="A0A9N9H8R0"/>
<protein>
    <submittedName>
        <fullName evidence="1">7496_t:CDS:1</fullName>
    </submittedName>
</protein>
<dbReference type="Proteomes" id="UP000789739">
    <property type="component" value="Unassembled WGS sequence"/>
</dbReference>
<dbReference type="OrthoDB" id="2442525at2759"/>
<name>A0A9N9H8R0_9GLOM</name>
<keyword evidence="2" id="KW-1185">Reference proteome</keyword>
<proteinExistence type="predicted"/>
<comment type="caution">
    <text evidence="1">The sequence shown here is derived from an EMBL/GenBank/DDBJ whole genome shotgun (WGS) entry which is preliminary data.</text>
</comment>
<sequence>MEQEKAKEYSSYQQVYQRKVKEQQDSYQQLKLLREYSGCKQCGSKEVDAYDLYSKGQAICQPCLMRKEGSSSSPISFLEQEKWYK</sequence>
<feature type="non-terminal residue" evidence="1">
    <location>
        <position position="85"/>
    </location>
</feature>
<reference evidence="1" key="1">
    <citation type="submission" date="2021-06" db="EMBL/GenBank/DDBJ databases">
        <authorList>
            <person name="Kallberg Y."/>
            <person name="Tangrot J."/>
            <person name="Rosling A."/>
        </authorList>
    </citation>
    <scope>NUCLEOTIDE SEQUENCE</scope>
    <source>
        <strain evidence="1">BR232B</strain>
    </source>
</reference>
<evidence type="ECO:0000313" key="1">
    <source>
        <dbReference type="EMBL" id="CAG8655538.1"/>
    </source>
</evidence>